<sequence>MLVVANAHRIQEWRRVASALLQRLFSISFIGVFIICGFNCFDQWLMSLVHKLMIKFFHLIFWKICINGNMWIYPFFQ</sequence>
<evidence type="ECO:0000313" key="2">
    <source>
        <dbReference type="Proteomes" id="UP001056120"/>
    </source>
</evidence>
<accession>A0ACB9E5J2</accession>
<proteinExistence type="predicted"/>
<gene>
    <name evidence="1" type="ORF">L1987_53967</name>
</gene>
<dbReference type="Proteomes" id="UP001056120">
    <property type="component" value="Linkage Group LG18"/>
</dbReference>
<organism evidence="1 2">
    <name type="scientific">Smallanthus sonchifolius</name>
    <dbReference type="NCBI Taxonomy" id="185202"/>
    <lineage>
        <taxon>Eukaryota</taxon>
        <taxon>Viridiplantae</taxon>
        <taxon>Streptophyta</taxon>
        <taxon>Embryophyta</taxon>
        <taxon>Tracheophyta</taxon>
        <taxon>Spermatophyta</taxon>
        <taxon>Magnoliopsida</taxon>
        <taxon>eudicotyledons</taxon>
        <taxon>Gunneridae</taxon>
        <taxon>Pentapetalae</taxon>
        <taxon>asterids</taxon>
        <taxon>campanulids</taxon>
        <taxon>Asterales</taxon>
        <taxon>Asteraceae</taxon>
        <taxon>Asteroideae</taxon>
        <taxon>Heliantheae alliance</taxon>
        <taxon>Millerieae</taxon>
        <taxon>Smallanthus</taxon>
    </lineage>
</organism>
<reference evidence="1 2" key="2">
    <citation type="journal article" date="2022" name="Mol. Ecol. Resour.">
        <title>The genomes of chicory, endive, great burdock and yacon provide insights into Asteraceae paleo-polyploidization history and plant inulin production.</title>
        <authorList>
            <person name="Fan W."/>
            <person name="Wang S."/>
            <person name="Wang H."/>
            <person name="Wang A."/>
            <person name="Jiang F."/>
            <person name="Liu H."/>
            <person name="Zhao H."/>
            <person name="Xu D."/>
            <person name="Zhang Y."/>
        </authorList>
    </citation>
    <scope>NUCLEOTIDE SEQUENCE [LARGE SCALE GENOMIC DNA]</scope>
    <source>
        <strain evidence="2">cv. Yunnan</strain>
        <tissue evidence="1">Leaves</tissue>
    </source>
</reference>
<keyword evidence="2" id="KW-1185">Reference proteome</keyword>
<protein>
    <submittedName>
        <fullName evidence="1">Uncharacterized protein</fullName>
    </submittedName>
</protein>
<reference evidence="2" key="1">
    <citation type="journal article" date="2022" name="Mol. Ecol. Resour.">
        <title>The genomes of chicory, endive, great burdock and yacon provide insights into Asteraceae palaeo-polyploidization history and plant inulin production.</title>
        <authorList>
            <person name="Fan W."/>
            <person name="Wang S."/>
            <person name="Wang H."/>
            <person name="Wang A."/>
            <person name="Jiang F."/>
            <person name="Liu H."/>
            <person name="Zhao H."/>
            <person name="Xu D."/>
            <person name="Zhang Y."/>
        </authorList>
    </citation>
    <scope>NUCLEOTIDE SEQUENCE [LARGE SCALE GENOMIC DNA]</scope>
    <source>
        <strain evidence="2">cv. Yunnan</strain>
    </source>
</reference>
<name>A0ACB9E5J2_9ASTR</name>
<evidence type="ECO:0000313" key="1">
    <source>
        <dbReference type="EMBL" id="KAI3754189.1"/>
    </source>
</evidence>
<comment type="caution">
    <text evidence="1">The sequence shown here is derived from an EMBL/GenBank/DDBJ whole genome shotgun (WGS) entry which is preliminary data.</text>
</comment>
<dbReference type="EMBL" id="CM042035">
    <property type="protein sequence ID" value="KAI3754189.1"/>
    <property type="molecule type" value="Genomic_DNA"/>
</dbReference>